<accession>A0A7Z9BLR0</accession>
<dbReference type="OrthoDB" id="457513at2"/>
<reference evidence="1" key="1">
    <citation type="submission" date="2019-10" db="EMBL/GenBank/DDBJ databases">
        <authorList>
            <consortium name="Genoscope - CEA"/>
            <person name="William W."/>
        </authorList>
    </citation>
    <scope>NUCLEOTIDE SEQUENCE [LARGE SCALE GENOMIC DNA]</scope>
    <source>
        <strain evidence="1">BBR_PRJEB10992</strain>
    </source>
</reference>
<gene>
    <name evidence="1" type="ORF">PL8927_590051</name>
</gene>
<evidence type="ECO:0000313" key="2">
    <source>
        <dbReference type="Proteomes" id="UP000184550"/>
    </source>
</evidence>
<name>A0A7Z9BLR0_9CYAN</name>
<evidence type="ECO:0000313" key="1">
    <source>
        <dbReference type="EMBL" id="VXD17324.1"/>
    </source>
</evidence>
<comment type="caution">
    <text evidence="1">The sequence shown here is derived from an EMBL/GenBank/DDBJ whole genome shotgun (WGS) entry which is preliminary data.</text>
</comment>
<dbReference type="EMBL" id="CZCU02000134">
    <property type="protein sequence ID" value="VXD17324.1"/>
    <property type="molecule type" value="Genomic_DNA"/>
</dbReference>
<organism evidence="1 2">
    <name type="scientific">Planktothrix serta PCC 8927</name>
    <dbReference type="NCBI Taxonomy" id="671068"/>
    <lineage>
        <taxon>Bacteria</taxon>
        <taxon>Bacillati</taxon>
        <taxon>Cyanobacteriota</taxon>
        <taxon>Cyanophyceae</taxon>
        <taxon>Oscillatoriophycideae</taxon>
        <taxon>Oscillatoriales</taxon>
        <taxon>Microcoleaceae</taxon>
        <taxon>Planktothrix</taxon>
    </lineage>
</organism>
<sequence length="149" mass="17492">MTVIDQEQVITSLKSVTQDISVYGEDFLGFYQFIFNSIHQAQDKLEQLEGLDLIVIEDLYQDYEKISDQNLVLQKKEREVLQVLSLGDFQQDAEITEVLSEILADFLLEYLLIPILNNINYEQFLSQSSYYQKLFKNGVTVYEAKRRLY</sequence>
<dbReference type="Proteomes" id="UP000184550">
    <property type="component" value="Unassembled WGS sequence"/>
</dbReference>
<proteinExistence type="predicted"/>
<keyword evidence="2" id="KW-1185">Reference proteome</keyword>
<dbReference type="RefSeq" id="WP_083621081.1">
    <property type="nucleotide sequence ID" value="NZ_LR734868.1"/>
</dbReference>
<protein>
    <submittedName>
        <fullName evidence="1">Uncharacterized protein</fullName>
    </submittedName>
</protein>
<dbReference type="AlphaFoldDB" id="A0A7Z9BLR0"/>